<dbReference type="PROSITE" id="PS51257">
    <property type="entry name" value="PROKAR_LIPOPROTEIN"/>
    <property type="match status" value="1"/>
</dbReference>
<dbReference type="Proteomes" id="UP001628646">
    <property type="component" value="Unassembled WGS sequence"/>
</dbReference>
<keyword evidence="2" id="KW-1185">Reference proteome</keyword>
<organism evidence="1 2">
    <name type="scientific">Pseudomonas azerbaijanorientalis</name>
    <dbReference type="NCBI Taxonomy" id="2842350"/>
    <lineage>
        <taxon>Bacteria</taxon>
        <taxon>Pseudomonadati</taxon>
        <taxon>Pseudomonadota</taxon>
        <taxon>Gammaproteobacteria</taxon>
        <taxon>Pseudomonadales</taxon>
        <taxon>Pseudomonadaceae</taxon>
        <taxon>Pseudomonas</taxon>
    </lineage>
</organism>
<protein>
    <recommendedName>
        <fullName evidence="3">Lipoprotein</fullName>
    </recommendedName>
</protein>
<reference evidence="1 2" key="1">
    <citation type="submission" date="2024-12" db="EMBL/GenBank/DDBJ databases">
        <title>Pseudomonas species isolated from Lotus nodules promote plant growth.</title>
        <authorList>
            <person name="Yu Y.-H."/>
            <person name="Kurtenbach J."/>
            <person name="Crosbie D."/>
            <person name="Brachmann A."/>
            <person name="Marin M."/>
        </authorList>
    </citation>
    <scope>NUCLEOTIDE SEQUENCE [LARGE SCALE GENOMIC DNA]</scope>
    <source>
        <strain evidence="1 2">PLb11B</strain>
    </source>
</reference>
<evidence type="ECO:0008006" key="3">
    <source>
        <dbReference type="Google" id="ProtNLM"/>
    </source>
</evidence>
<sequence length="243" mass="25653">MKTPKGLCFCALLGVGLAGCNVQQEMSVTSVTEECKYLVNGKFIGQNGPEVCVTTPLSKSATSITGTIVGTGTTGPFMVTALTSDGTILKQVTTLANGDFAMTPLNLQSLPGKGISISVFVNDVSSPPTKLVVGQEPPAKCRQGTPGFPLCGTYPGAIFFPIKTSITTIFLLPPGDVFGGATVIPNFMGLNFINWKPDRTIAYQMSVAPLQPGDESRVYAENKNNESFAYLVSQTVLANKKQE</sequence>
<comment type="caution">
    <text evidence="1">The sequence shown here is derived from an EMBL/GenBank/DDBJ whole genome shotgun (WGS) entry which is preliminary data.</text>
</comment>
<name>A0ABW8W7C8_9PSED</name>
<evidence type="ECO:0000313" key="1">
    <source>
        <dbReference type="EMBL" id="MFL9001211.1"/>
    </source>
</evidence>
<evidence type="ECO:0000313" key="2">
    <source>
        <dbReference type="Proteomes" id="UP001628646"/>
    </source>
</evidence>
<gene>
    <name evidence="1" type="ORF">ACJ8NA_21510</name>
</gene>
<dbReference type="EMBL" id="JBJNUY010000009">
    <property type="protein sequence ID" value="MFL9001211.1"/>
    <property type="molecule type" value="Genomic_DNA"/>
</dbReference>
<dbReference type="RefSeq" id="WP_407802533.1">
    <property type="nucleotide sequence ID" value="NZ_JBJNUX010000029.1"/>
</dbReference>
<proteinExistence type="predicted"/>
<accession>A0ABW8W7C8</accession>